<dbReference type="AlphaFoldDB" id="A0A5C5VWG2"/>
<keyword evidence="2" id="KW-1185">Reference proteome</keyword>
<proteinExistence type="predicted"/>
<sequence>MAKALFKDHLPGKWTVVITPKIGSRIAQKQEHCFAPYDDCYVLLMFLTKEGSRLWNDCQVRTRNTNFKQRWELLRHRPCSRSGGFDEFRER</sequence>
<organism evidence="1 2">
    <name type="scientific">Thalassoglobus neptunius</name>
    <dbReference type="NCBI Taxonomy" id="1938619"/>
    <lineage>
        <taxon>Bacteria</taxon>
        <taxon>Pseudomonadati</taxon>
        <taxon>Planctomycetota</taxon>
        <taxon>Planctomycetia</taxon>
        <taxon>Planctomycetales</taxon>
        <taxon>Planctomycetaceae</taxon>
        <taxon>Thalassoglobus</taxon>
    </lineage>
</organism>
<name>A0A5C5VWG2_9PLAN</name>
<evidence type="ECO:0000313" key="2">
    <source>
        <dbReference type="Proteomes" id="UP000317243"/>
    </source>
</evidence>
<dbReference type="EMBL" id="SIHI01000041">
    <property type="protein sequence ID" value="TWT42447.1"/>
    <property type="molecule type" value="Genomic_DNA"/>
</dbReference>
<gene>
    <name evidence="1" type="ORF">KOR42_47390</name>
</gene>
<protein>
    <submittedName>
        <fullName evidence="1">Uncharacterized protein</fullName>
    </submittedName>
</protein>
<dbReference type="Proteomes" id="UP000317243">
    <property type="component" value="Unassembled WGS sequence"/>
</dbReference>
<reference evidence="1 2" key="1">
    <citation type="submission" date="2019-02" db="EMBL/GenBank/DDBJ databases">
        <title>Deep-cultivation of Planctomycetes and their phenomic and genomic characterization uncovers novel biology.</title>
        <authorList>
            <person name="Wiegand S."/>
            <person name="Jogler M."/>
            <person name="Boedeker C."/>
            <person name="Pinto D."/>
            <person name="Vollmers J."/>
            <person name="Rivas-Marin E."/>
            <person name="Kohn T."/>
            <person name="Peeters S.H."/>
            <person name="Heuer A."/>
            <person name="Rast P."/>
            <person name="Oberbeckmann S."/>
            <person name="Bunk B."/>
            <person name="Jeske O."/>
            <person name="Meyerdierks A."/>
            <person name="Storesund J.E."/>
            <person name="Kallscheuer N."/>
            <person name="Luecker S."/>
            <person name="Lage O.M."/>
            <person name="Pohl T."/>
            <person name="Merkel B.J."/>
            <person name="Hornburger P."/>
            <person name="Mueller R.-W."/>
            <person name="Bruemmer F."/>
            <person name="Labrenz M."/>
            <person name="Spormann A.M."/>
            <person name="Op Den Camp H."/>
            <person name="Overmann J."/>
            <person name="Amann R."/>
            <person name="Jetten M.S.M."/>
            <person name="Mascher T."/>
            <person name="Medema M.H."/>
            <person name="Devos D.P."/>
            <person name="Kaster A.-K."/>
            <person name="Ovreas L."/>
            <person name="Rohde M."/>
            <person name="Galperin M.Y."/>
            <person name="Jogler C."/>
        </authorList>
    </citation>
    <scope>NUCLEOTIDE SEQUENCE [LARGE SCALE GENOMIC DNA]</scope>
    <source>
        <strain evidence="1 2">KOR42</strain>
    </source>
</reference>
<evidence type="ECO:0000313" key="1">
    <source>
        <dbReference type="EMBL" id="TWT42447.1"/>
    </source>
</evidence>
<accession>A0A5C5VWG2</accession>
<comment type="caution">
    <text evidence="1">The sequence shown here is derived from an EMBL/GenBank/DDBJ whole genome shotgun (WGS) entry which is preliminary data.</text>
</comment>